<gene>
    <name evidence="12" type="ORF">A3C17_02610</name>
</gene>
<dbReference type="Gene3D" id="3.40.50.300">
    <property type="entry name" value="P-loop containing nucleotide triphosphate hydrolases"/>
    <property type="match status" value="2"/>
</dbReference>
<dbReference type="InterPro" id="IPR050079">
    <property type="entry name" value="DEAD_box_RNA_helicase"/>
</dbReference>
<dbReference type="SMART" id="SM00487">
    <property type="entry name" value="DEXDc"/>
    <property type="match status" value="1"/>
</dbReference>
<dbReference type="Pfam" id="PF00271">
    <property type="entry name" value="Helicase_C"/>
    <property type="match status" value="1"/>
</dbReference>
<dbReference type="SMART" id="SM00490">
    <property type="entry name" value="HELICc"/>
    <property type="match status" value="1"/>
</dbReference>
<dbReference type="GO" id="GO:0005829">
    <property type="term" value="C:cytosol"/>
    <property type="evidence" value="ECO:0007669"/>
    <property type="project" value="TreeGrafter"/>
</dbReference>
<dbReference type="PROSITE" id="PS00039">
    <property type="entry name" value="DEAD_ATP_HELICASE"/>
    <property type="match status" value="1"/>
</dbReference>
<evidence type="ECO:0000256" key="2">
    <source>
        <dbReference type="ARBA" id="ARBA00022801"/>
    </source>
</evidence>
<dbReference type="InterPro" id="IPR027417">
    <property type="entry name" value="P-loop_NTPase"/>
</dbReference>
<dbReference type="PROSITE" id="PS51195">
    <property type="entry name" value="Q_MOTIF"/>
    <property type="match status" value="1"/>
</dbReference>
<evidence type="ECO:0000256" key="1">
    <source>
        <dbReference type="ARBA" id="ARBA00022741"/>
    </source>
</evidence>
<evidence type="ECO:0000256" key="3">
    <source>
        <dbReference type="ARBA" id="ARBA00022806"/>
    </source>
</evidence>
<evidence type="ECO:0000256" key="5">
    <source>
        <dbReference type="ARBA" id="ARBA00038437"/>
    </source>
</evidence>
<dbReference type="GO" id="GO:0016787">
    <property type="term" value="F:hydrolase activity"/>
    <property type="evidence" value="ECO:0007669"/>
    <property type="project" value="UniProtKB-KW"/>
</dbReference>
<protein>
    <recommendedName>
        <fullName evidence="14">DEAD/DEAH box helicase</fullName>
    </recommendedName>
</protein>
<feature type="region of interest" description="Disordered" evidence="8">
    <location>
        <begin position="383"/>
        <end position="420"/>
    </location>
</feature>
<evidence type="ECO:0000313" key="13">
    <source>
        <dbReference type="Proteomes" id="UP000177097"/>
    </source>
</evidence>
<dbReference type="Proteomes" id="UP000177097">
    <property type="component" value="Unassembled WGS sequence"/>
</dbReference>
<dbReference type="CDD" id="cd00268">
    <property type="entry name" value="DEADc"/>
    <property type="match status" value="1"/>
</dbReference>
<comment type="similarity">
    <text evidence="5 7">Belongs to the DEAD box helicase family.</text>
</comment>
<feature type="compositionally biased region" description="Basic residues" evidence="8">
    <location>
        <begin position="398"/>
        <end position="420"/>
    </location>
</feature>
<evidence type="ECO:0000256" key="4">
    <source>
        <dbReference type="ARBA" id="ARBA00022840"/>
    </source>
</evidence>
<dbReference type="PANTHER" id="PTHR47959">
    <property type="entry name" value="ATP-DEPENDENT RNA HELICASE RHLE-RELATED"/>
    <property type="match status" value="1"/>
</dbReference>
<dbReference type="InterPro" id="IPR000629">
    <property type="entry name" value="RNA-helicase_DEAD-box_CS"/>
</dbReference>
<feature type="domain" description="DEAD-box RNA helicase Q" evidence="11">
    <location>
        <begin position="10"/>
        <end position="38"/>
    </location>
</feature>
<dbReference type="PROSITE" id="PS51192">
    <property type="entry name" value="HELICASE_ATP_BIND_1"/>
    <property type="match status" value="1"/>
</dbReference>
<keyword evidence="2 7" id="KW-0378">Hydrolase</keyword>
<evidence type="ECO:0000256" key="7">
    <source>
        <dbReference type="RuleBase" id="RU000492"/>
    </source>
</evidence>
<dbReference type="AlphaFoldDB" id="A0A1F7U1B6"/>
<dbReference type="InterPro" id="IPR014001">
    <property type="entry name" value="Helicase_ATP-bd"/>
</dbReference>
<dbReference type="InterPro" id="IPR011545">
    <property type="entry name" value="DEAD/DEAH_box_helicase_dom"/>
</dbReference>
<proteinExistence type="inferred from homology"/>
<evidence type="ECO:0000259" key="10">
    <source>
        <dbReference type="PROSITE" id="PS51194"/>
    </source>
</evidence>
<dbReference type="InterPro" id="IPR001650">
    <property type="entry name" value="Helicase_C-like"/>
</dbReference>
<dbReference type="GO" id="GO:0003676">
    <property type="term" value="F:nucleic acid binding"/>
    <property type="evidence" value="ECO:0007669"/>
    <property type="project" value="InterPro"/>
</dbReference>
<reference evidence="12 13" key="1">
    <citation type="journal article" date="2016" name="Nat. Commun.">
        <title>Thousands of microbial genomes shed light on interconnected biogeochemical processes in an aquifer system.</title>
        <authorList>
            <person name="Anantharaman K."/>
            <person name="Brown C.T."/>
            <person name="Hug L.A."/>
            <person name="Sharon I."/>
            <person name="Castelle C.J."/>
            <person name="Probst A.J."/>
            <person name="Thomas B.C."/>
            <person name="Singh A."/>
            <person name="Wilkins M.J."/>
            <person name="Karaoz U."/>
            <person name="Brodie E.L."/>
            <person name="Williams K.H."/>
            <person name="Hubbard S.S."/>
            <person name="Banfield J.F."/>
        </authorList>
    </citation>
    <scope>NUCLEOTIDE SEQUENCE [LARGE SCALE GENOMIC DNA]</scope>
</reference>
<feature type="short sequence motif" description="Q motif" evidence="6">
    <location>
        <begin position="10"/>
        <end position="38"/>
    </location>
</feature>
<evidence type="ECO:0000259" key="9">
    <source>
        <dbReference type="PROSITE" id="PS51192"/>
    </source>
</evidence>
<dbReference type="EMBL" id="MGDX01000010">
    <property type="protein sequence ID" value="OGL71574.1"/>
    <property type="molecule type" value="Genomic_DNA"/>
</dbReference>
<feature type="domain" description="Helicase C-terminal" evidence="10">
    <location>
        <begin position="236"/>
        <end position="387"/>
    </location>
</feature>
<dbReference type="PANTHER" id="PTHR47959:SF13">
    <property type="entry name" value="ATP-DEPENDENT RNA HELICASE RHLE"/>
    <property type="match status" value="1"/>
</dbReference>
<keyword evidence="4 7" id="KW-0067">ATP-binding</keyword>
<name>A0A1F7U1B6_9BACT</name>
<evidence type="ECO:0000256" key="8">
    <source>
        <dbReference type="SAM" id="MobiDB-lite"/>
    </source>
</evidence>
<dbReference type="GO" id="GO:0005524">
    <property type="term" value="F:ATP binding"/>
    <property type="evidence" value="ECO:0007669"/>
    <property type="project" value="UniProtKB-KW"/>
</dbReference>
<organism evidence="12 13">
    <name type="scientific">Candidatus Uhrbacteria bacterium RIFCSPHIGHO2_02_FULL_53_13</name>
    <dbReference type="NCBI Taxonomy" id="1802389"/>
    <lineage>
        <taxon>Bacteria</taxon>
        <taxon>Candidatus Uhriibacteriota</taxon>
    </lineage>
</organism>
<evidence type="ECO:0008006" key="14">
    <source>
        <dbReference type="Google" id="ProtNLM"/>
    </source>
</evidence>
<keyword evidence="3 7" id="KW-0347">Helicase</keyword>
<dbReference type="SUPFAM" id="SSF52540">
    <property type="entry name" value="P-loop containing nucleoside triphosphate hydrolases"/>
    <property type="match status" value="1"/>
</dbReference>
<dbReference type="Pfam" id="PF00270">
    <property type="entry name" value="DEAD"/>
    <property type="match status" value="1"/>
</dbReference>
<comment type="caution">
    <text evidence="12">The sequence shown here is derived from an EMBL/GenBank/DDBJ whole genome shotgun (WGS) entry which is preliminary data.</text>
</comment>
<feature type="domain" description="Helicase ATP-binding" evidence="9">
    <location>
        <begin position="41"/>
        <end position="209"/>
    </location>
</feature>
<dbReference type="GO" id="GO:0003724">
    <property type="term" value="F:RNA helicase activity"/>
    <property type="evidence" value="ECO:0007669"/>
    <property type="project" value="InterPro"/>
</dbReference>
<dbReference type="STRING" id="1802389.A3C17_02610"/>
<evidence type="ECO:0000256" key="6">
    <source>
        <dbReference type="PROSITE-ProRule" id="PRU00552"/>
    </source>
</evidence>
<dbReference type="InterPro" id="IPR014014">
    <property type="entry name" value="RNA_helicase_DEAD_Q_motif"/>
</dbReference>
<evidence type="ECO:0000313" key="12">
    <source>
        <dbReference type="EMBL" id="OGL71574.1"/>
    </source>
</evidence>
<sequence>MDTGSSERPMRFIDLGLSKDMTRILTRLEFTTPTPIQEQAIPIALRGDDVIGIAQTGTGKTLAFALPMLQMLNISKKTGLVIVPTRELAHQVKEDIDRIGGHLGFKTVLLVGGANMERQIRSLQRGPHIIIATPGRLNDHIDRRTVRLHTVGVLVLDEADRMLDMGFAPQIDQILKSVPKERQTFLFSATMPPAIAKIARGYMRNPEHIEVSPAGTSAKNIEQGVYFVEPTNRFRLLQDLLEEYRSRPVLVFCRTKHGTKKMAHILNREKFPCEELHSNRSLNQRRLALERFKSGKCKTLIATDVASRGIDVKEIALVVNYDLPDQLEDYVHRIGRTGRAGHTGRAVSFAATDQFRDVKTIERLVGETIEILEAPGTLSVSDIRKLTERSKPQSASRGGRRPTQGRRRRDHHKHSPRRSR</sequence>
<dbReference type="PROSITE" id="PS51194">
    <property type="entry name" value="HELICASE_CTER"/>
    <property type="match status" value="1"/>
</dbReference>
<dbReference type="CDD" id="cd18787">
    <property type="entry name" value="SF2_C_DEAD"/>
    <property type="match status" value="1"/>
</dbReference>
<dbReference type="InterPro" id="IPR044742">
    <property type="entry name" value="DEAD/DEAH_RhlB"/>
</dbReference>
<accession>A0A1F7U1B6</accession>
<keyword evidence="1 7" id="KW-0547">Nucleotide-binding</keyword>
<evidence type="ECO:0000259" key="11">
    <source>
        <dbReference type="PROSITE" id="PS51195"/>
    </source>
</evidence>